<evidence type="ECO:0000256" key="6">
    <source>
        <dbReference type="SAM" id="Phobius"/>
    </source>
</evidence>
<evidence type="ECO:0000256" key="5">
    <source>
        <dbReference type="ARBA" id="ARBA00023136"/>
    </source>
</evidence>
<name>A0A937G3P9_9BACT</name>
<evidence type="ECO:0000256" key="3">
    <source>
        <dbReference type="ARBA" id="ARBA00022692"/>
    </source>
</evidence>
<dbReference type="EMBL" id="JAEUGD010000067">
    <property type="protein sequence ID" value="MBL6449848.1"/>
    <property type="molecule type" value="Genomic_DNA"/>
</dbReference>
<evidence type="ECO:0000256" key="4">
    <source>
        <dbReference type="ARBA" id="ARBA00022989"/>
    </source>
</evidence>
<feature type="transmembrane region" description="Helical" evidence="6">
    <location>
        <begin position="27"/>
        <end position="46"/>
    </location>
</feature>
<sequence length="278" mass="31817">MAEKENDEIDLTELLVRIKNVLFKNKITITLLTLVGLLLGFGYYSLKPPVYESEVVVRAAILNQALIEVINDNLTQLIKENNHKALADRFNISVEFSGEIKSVEIRPADKLADKRLDYAFYVVKVESGSNDHWSELEQGVFYYLSNNPYVKRRIELKAKQYKDFIDKLDFEISQIDTLKKNLYKSQSLGKDNVIMMNPGEVYTALLELIQQKQRLEEDLAFNQAIEVVEDFDTYKRPVSPKLGISIAVGGLLGLFAGLLIAFGRQLVVYIKQYERTHS</sequence>
<accession>A0A937G3P9</accession>
<dbReference type="InterPro" id="IPR032807">
    <property type="entry name" value="GNVR"/>
</dbReference>
<keyword evidence="3 6" id="KW-0812">Transmembrane</keyword>
<evidence type="ECO:0000259" key="8">
    <source>
        <dbReference type="Pfam" id="PF13807"/>
    </source>
</evidence>
<keyword evidence="4 6" id="KW-1133">Transmembrane helix</keyword>
<dbReference type="Pfam" id="PF02706">
    <property type="entry name" value="Wzz"/>
    <property type="match status" value="1"/>
</dbReference>
<dbReference type="PANTHER" id="PTHR32309">
    <property type="entry name" value="TYROSINE-PROTEIN KINASE"/>
    <property type="match status" value="1"/>
</dbReference>
<dbReference type="Pfam" id="PF13807">
    <property type="entry name" value="GNVR"/>
    <property type="match status" value="1"/>
</dbReference>
<evidence type="ECO:0008006" key="11">
    <source>
        <dbReference type="Google" id="ProtNLM"/>
    </source>
</evidence>
<evidence type="ECO:0000256" key="2">
    <source>
        <dbReference type="ARBA" id="ARBA00022475"/>
    </source>
</evidence>
<feature type="domain" description="Polysaccharide chain length determinant N-terminal" evidence="7">
    <location>
        <begin position="7"/>
        <end position="66"/>
    </location>
</feature>
<evidence type="ECO:0000256" key="1">
    <source>
        <dbReference type="ARBA" id="ARBA00004651"/>
    </source>
</evidence>
<comment type="caution">
    <text evidence="9">The sequence shown here is derived from an EMBL/GenBank/DDBJ whole genome shotgun (WGS) entry which is preliminary data.</text>
</comment>
<organism evidence="9 10">
    <name type="scientific">Fulvivirga marina</name>
    <dbReference type="NCBI Taxonomy" id="2494733"/>
    <lineage>
        <taxon>Bacteria</taxon>
        <taxon>Pseudomonadati</taxon>
        <taxon>Bacteroidota</taxon>
        <taxon>Cytophagia</taxon>
        <taxon>Cytophagales</taxon>
        <taxon>Fulvivirgaceae</taxon>
        <taxon>Fulvivirga</taxon>
    </lineage>
</organism>
<dbReference type="AlphaFoldDB" id="A0A937G3P9"/>
<dbReference type="PANTHER" id="PTHR32309:SF13">
    <property type="entry name" value="FERRIC ENTEROBACTIN TRANSPORT PROTEIN FEPE"/>
    <property type="match status" value="1"/>
</dbReference>
<keyword evidence="5 6" id="KW-0472">Membrane</keyword>
<dbReference type="Proteomes" id="UP000614216">
    <property type="component" value="Unassembled WGS sequence"/>
</dbReference>
<dbReference type="InterPro" id="IPR003856">
    <property type="entry name" value="LPS_length_determ_N"/>
</dbReference>
<reference evidence="9" key="1">
    <citation type="submission" date="2021-01" db="EMBL/GenBank/DDBJ databases">
        <title>Fulvivirga kasyanovii gen. nov., sp nov., a novel member of the phylum Bacteroidetes isolated from seawater in a mussel farm.</title>
        <authorList>
            <person name="Zhao L.-H."/>
            <person name="Wang Z.-J."/>
        </authorList>
    </citation>
    <scope>NUCLEOTIDE SEQUENCE</scope>
    <source>
        <strain evidence="9">29W222</strain>
    </source>
</reference>
<dbReference type="GO" id="GO:0005886">
    <property type="term" value="C:plasma membrane"/>
    <property type="evidence" value="ECO:0007669"/>
    <property type="project" value="UniProtKB-SubCell"/>
</dbReference>
<feature type="transmembrane region" description="Helical" evidence="6">
    <location>
        <begin position="242"/>
        <end position="262"/>
    </location>
</feature>
<keyword evidence="10" id="KW-1185">Reference proteome</keyword>
<comment type="subcellular location">
    <subcellularLocation>
        <location evidence="1">Cell membrane</location>
        <topology evidence="1">Multi-pass membrane protein</topology>
    </subcellularLocation>
</comment>
<evidence type="ECO:0000313" key="9">
    <source>
        <dbReference type="EMBL" id="MBL6449848.1"/>
    </source>
</evidence>
<protein>
    <recommendedName>
        <fullName evidence="11">Polysaccharide chain length determinant N-terminal domain-containing protein</fullName>
    </recommendedName>
</protein>
<evidence type="ECO:0000259" key="7">
    <source>
        <dbReference type="Pfam" id="PF02706"/>
    </source>
</evidence>
<feature type="domain" description="Tyrosine-protein kinase G-rich" evidence="8">
    <location>
        <begin position="199"/>
        <end position="265"/>
    </location>
</feature>
<gene>
    <name evidence="9" type="ORF">JMN32_26285</name>
</gene>
<dbReference type="GO" id="GO:0004713">
    <property type="term" value="F:protein tyrosine kinase activity"/>
    <property type="evidence" value="ECO:0007669"/>
    <property type="project" value="TreeGrafter"/>
</dbReference>
<proteinExistence type="predicted"/>
<dbReference type="InterPro" id="IPR050445">
    <property type="entry name" value="Bact_polysacc_biosynth/exp"/>
</dbReference>
<evidence type="ECO:0000313" key="10">
    <source>
        <dbReference type="Proteomes" id="UP000614216"/>
    </source>
</evidence>
<keyword evidence="2" id="KW-1003">Cell membrane</keyword>